<reference evidence="2" key="2">
    <citation type="journal article" date="2015" name="Data Brief">
        <title>Shoot transcriptome of the giant reed, Arundo donax.</title>
        <authorList>
            <person name="Barrero R.A."/>
            <person name="Guerrero F.D."/>
            <person name="Moolhuijzen P."/>
            <person name="Goolsby J.A."/>
            <person name="Tidwell J."/>
            <person name="Bellgard S.E."/>
            <person name="Bellgard M.I."/>
        </authorList>
    </citation>
    <scope>NUCLEOTIDE SEQUENCE</scope>
    <source>
        <tissue evidence="2">Shoot tissue taken approximately 20 cm above the soil surface</tissue>
    </source>
</reference>
<reference evidence="2" key="1">
    <citation type="submission" date="2014-09" db="EMBL/GenBank/DDBJ databases">
        <authorList>
            <person name="Magalhaes I.L.F."/>
            <person name="Oliveira U."/>
            <person name="Santos F.R."/>
            <person name="Vidigal T.H.D.A."/>
            <person name="Brescovit A.D."/>
            <person name="Santos A.J."/>
        </authorList>
    </citation>
    <scope>NUCLEOTIDE SEQUENCE</scope>
    <source>
        <tissue evidence="2">Shoot tissue taken approximately 20 cm above the soil surface</tissue>
    </source>
</reference>
<evidence type="ECO:0000256" key="1">
    <source>
        <dbReference type="SAM" id="MobiDB-lite"/>
    </source>
</evidence>
<dbReference type="AlphaFoldDB" id="A0A0A9D740"/>
<accession>A0A0A9D740</accession>
<sequence length="124" mass="13630">MSNHLTGTRVQSWEGLAGCRINKIAIDEELCVVHLNWGRDGFLCCCCSAEPLKDRRQQSARPIWPAERRGGSGRRAGRGPGEEAAGDERGGGPPRCSGHDGFRHENLLRTNRIESNPLRRAAAQ</sequence>
<feature type="compositionally biased region" description="Basic and acidic residues" evidence="1">
    <location>
        <begin position="97"/>
        <end position="107"/>
    </location>
</feature>
<protein>
    <submittedName>
        <fullName evidence="2">Uncharacterized protein</fullName>
    </submittedName>
</protein>
<proteinExistence type="predicted"/>
<dbReference type="EMBL" id="GBRH01213466">
    <property type="protein sequence ID" value="JAD84429.1"/>
    <property type="molecule type" value="Transcribed_RNA"/>
</dbReference>
<evidence type="ECO:0000313" key="2">
    <source>
        <dbReference type="EMBL" id="JAD84429.1"/>
    </source>
</evidence>
<name>A0A0A9D740_ARUDO</name>
<feature type="region of interest" description="Disordered" evidence="1">
    <location>
        <begin position="53"/>
        <end position="124"/>
    </location>
</feature>
<organism evidence="2">
    <name type="scientific">Arundo donax</name>
    <name type="common">Giant reed</name>
    <name type="synonym">Donax arundinaceus</name>
    <dbReference type="NCBI Taxonomy" id="35708"/>
    <lineage>
        <taxon>Eukaryota</taxon>
        <taxon>Viridiplantae</taxon>
        <taxon>Streptophyta</taxon>
        <taxon>Embryophyta</taxon>
        <taxon>Tracheophyta</taxon>
        <taxon>Spermatophyta</taxon>
        <taxon>Magnoliopsida</taxon>
        <taxon>Liliopsida</taxon>
        <taxon>Poales</taxon>
        <taxon>Poaceae</taxon>
        <taxon>PACMAD clade</taxon>
        <taxon>Arundinoideae</taxon>
        <taxon>Arundineae</taxon>
        <taxon>Arundo</taxon>
    </lineage>
</organism>